<evidence type="ECO:0000256" key="1">
    <source>
        <dbReference type="SAM" id="Phobius"/>
    </source>
</evidence>
<gene>
    <name evidence="2" type="ORF">GCM10022215_08440</name>
</gene>
<keyword evidence="1" id="KW-1133">Transmembrane helix</keyword>
<evidence type="ECO:0000313" key="2">
    <source>
        <dbReference type="EMBL" id="GAA4112234.1"/>
    </source>
</evidence>
<protein>
    <submittedName>
        <fullName evidence="2">Uncharacterized protein</fullName>
    </submittedName>
</protein>
<dbReference type="Proteomes" id="UP001501495">
    <property type="component" value="Unassembled WGS sequence"/>
</dbReference>
<dbReference type="RefSeq" id="WP_344731988.1">
    <property type="nucleotide sequence ID" value="NZ_BAAAZH010000008.1"/>
</dbReference>
<name>A0ABP7XD42_9ACTN</name>
<accession>A0ABP7XD42</accession>
<proteinExistence type="predicted"/>
<keyword evidence="1" id="KW-0472">Membrane</keyword>
<keyword evidence="1" id="KW-0812">Transmembrane</keyword>
<reference evidence="3" key="1">
    <citation type="journal article" date="2019" name="Int. J. Syst. Evol. Microbiol.">
        <title>The Global Catalogue of Microorganisms (GCM) 10K type strain sequencing project: providing services to taxonomists for standard genome sequencing and annotation.</title>
        <authorList>
            <consortium name="The Broad Institute Genomics Platform"/>
            <consortium name="The Broad Institute Genome Sequencing Center for Infectious Disease"/>
            <person name="Wu L."/>
            <person name="Ma J."/>
        </authorList>
    </citation>
    <scope>NUCLEOTIDE SEQUENCE [LARGE SCALE GENOMIC DNA]</scope>
    <source>
        <strain evidence="3">JCM 16703</strain>
    </source>
</reference>
<dbReference type="EMBL" id="BAAAZH010000008">
    <property type="protein sequence ID" value="GAA4112234.1"/>
    <property type="molecule type" value="Genomic_DNA"/>
</dbReference>
<feature type="transmembrane region" description="Helical" evidence="1">
    <location>
        <begin position="25"/>
        <end position="43"/>
    </location>
</feature>
<organism evidence="2 3">
    <name type="scientific">Nocardioides fonticola</name>
    <dbReference type="NCBI Taxonomy" id="450363"/>
    <lineage>
        <taxon>Bacteria</taxon>
        <taxon>Bacillati</taxon>
        <taxon>Actinomycetota</taxon>
        <taxon>Actinomycetes</taxon>
        <taxon>Propionibacteriales</taxon>
        <taxon>Nocardioidaceae</taxon>
        <taxon>Nocardioides</taxon>
    </lineage>
</organism>
<evidence type="ECO:0000313" key="3">
    <source>
        <dbReference type="Proteomes" id="UP001501495"/>
    </source>
</evidence>
<comment type="caution">
    <text evidence="2">The sequence shown here is derived from an EMBL/GenBank/DDBJ whole genome shotgun (WGS) entry which is preliminary data.</text>
</comment>
<keyword evidence="3" id="KW-1185">Reference proteome</keyword>
<sequence length="120" mass="13275">MTGLMTGHLDGLLQLLSDQVDRHGLYLMFATFVGFIVLAAVMWGGTPLLPHDHDDLADHRADELAPTPLGGRSRRYFQCPSCGARSHHPADLRHGYCGRCKAYTGRPDGLDIHTDHRRTA</sequence>